<comment type="caution">
    <text evidence="7">The sequence shown here is derived from an EMBL/GenBank/DDBJ whole genome shotgun (WGS) entry which is preliminary data.</text>
</comment>
<keyword evidence="3" id="KW-0731">Sigma factor</keyword>
<protein>
    <submittedName>
        <fullName evidence="7">Sigma-70 family RNA polymerase sigma factor</fullName>
    </submittedName>
</protein>
<evidence type="ECO:0000313" key="8">
    <source>
        <dbReference type="Proteomes" id="UP001176883"/>
    </source>
</evidence>
<feature type="domain" description="RNA polymerase sigma-70 region 2" evidence="5">
    <location>
        <begin position="31"/>
        <end position="97"/>
    </location>
</feature>
<dbReference type="InterPro" id="IPR036388">
    <property type="entry name" value="WH-like_DNA-bd_sf"/>
</dbReference>
<evidence type="ECO:0000259" key="6">
    <source>
        <dbReference type="Pfam" id="PF08281"/>
    </source>
</evidence>
<dbReference type="InterPro" id="IPR039425">
    <property type="entry name" value="RNA_pol_sigma-70-like"/>
</dbReference>
<evidence type="ECO:0000313" key="7">
    <source>
        <dbReference type="EMBL" id="MDO5968446.1"/>
    </source>
</evidence>
<evidence type="ECO:0000259" key="5">
    <source>
        <dbReference type="Pfam" id="PF04542"/>
    </source>
</evidence>
<proteinExistence type="inferred from homology"/>
<keyword evidence="8" id="KW-1185">Reference proteome</keyword>
<dbReference type="NCBIfam" id="TIGR02937">
    <property type="entry name" value="sigma70-ECF"/>
    <property type="match status" value="1"/>
</dbReference>
<dbReference type="PANTHER" id="PTHR43133">
    <property type="entry name" value="RNA POLYMERASE ECF-TYPE SIGMA FACTO"/>
    <property type="match status" value="1"/>
</dbReference>
<dbReference type="InterPro" id="IPR007627">
    <property type="entry name" value="RNA_pol_sigma70_r2"/>
</dbReference>
<dbReference type="CDD" id="cd06171">
    <property type="entry name" value="Sigma70_r4"/>
    <property type="match status" value="1"/>
</dbReference>
<dbReference type="Gene3D" id="1.10.1740.10">
    <property type="match status" value="1"/>
</dbReference>
<reference evidence="7" key="1">
    <citation type="submission" date="2023-07" db="EMBL/GenBank/DDBJ databases">
        <title>Two novel species in the genus Flavivirga.</title>
        <authorList>
            <person name="Kwon K."/>
        </authorList>
    </citation>
    <scope>NUCLEOTIDE SEQUENCE</scope>
    <source>
        <strain evidence="7">KCTC 52353</strain>
    </source>
</reference>
<keyword evidence="4" id="KW-0804">Transcription</keyword>
<organism evidence="7 8">
    <name type="scientific">Flavivirga aquimarina</name>
    <dbReference type="NCBI Taxonomy" id="2027862"/>
    <lineage>
        <taxon>Bacteria</taxon>
        <taxon>Pseudomonadati</taxon>
        <taxon>Bacteroidota</taxon>
        <taxon>Flavobacteriia</taxon>
        <taxon>Flavobacteriales</taxon>
        <taxon>Flavobacteriaceae</taxon>
        <taxon>Flavivirga</taxon>
    </lineage>
</organism>
<dbReference type="SUPFAM" id="SSF88946">
    <property type="entry name" value="Sigma2 domain of RNA polymerase sigma factors"/>
    <property type="match status" value="1"/>
</dbReference>
<dbReference type="PANTHER" id="PTHR43133:SF46">
    <property type="entry name" value="RNA POLYMERASE SIGMA-70 FACTOR ECF SUBFAMILY"/>
    <property type="match status" value="1"/>
</dbReference>
<dbReference type="EMBL" id="JAUOEK010000024">
    <property type="protein sequence ID" value="MDO5968446.1"/>
    <property type="molecule type" value="Genomic_DNA"/>
</dbReference>
<dbReference type="InterPro" id="IPR013249">
    <property type="entry name" value="RNA_pol_sigma70_r4_t2"/>
</dbReference>
<dbReference type="Proteomes" id="UP001176883">
    <property type="component" value="Unassembled WGS sequence"/>
</dbReference>
<dbReference type="InterPro" id="IPR013324">
    <property type="entry name" value="RNA_pol_sigma_r3/r4-like"/>
</dbReference>
<feature type="domain" description="RNA polymerase sigma factor 70 region 4 type 2" evidence="6">
    <location>
        <begin position="131"/>
        <end position="182"/>
    </location>
</feature>
<dbReference type="Pfam" id="PF08281">
    <property type="entry name" value="Sigma70_r4_2"/>
    <property type="match status" value="1"/>
</dbReference>
<comment type="similarity">
    <text evidence="1">Belongs to the sigma-70 factor family. ECF subfamily.</text>
</comment>
<dbReference type="SUPFAM" id="SSF88659">
    <property type="entry name" value="Sigma3 and sigma4 domains of RNA polymerase sigma factors"/>
    <property type="match status" value="1"/>
</dbReference>
<gene>
    <name evidence="7" type="ORF">Q4Q35_01365</name>
</gene>
<dbReference type="Gene3D" id="1.10.10.10">
    <property type="entry name" value="Winged helix-like DNA-binding domain superfamily/Winged helix DNA-binding domain"/>
    <property type="match status" value="1"/>
</dbReference>
<dbReference type="RefSeq" id="WP_303276123.1">
    <property type="nucleotide sequence ID" value="NZ_JAUOEK010000024.1"/>
</dbReference>
<sequence>MSIIEKTTQEEFEEVWTKFVNGDKNAFSFIYNSNIDALFSYGIKLNSNKSFVKDCIQDVFLDIYEHRKQISTPRNIKFYLFKVLKRTMFRELKKARKKNSLPEQENLSFFTEYNIETKTIDKEVEKHQKKLIESIIKELSAKQQEILYLRFTKGFNYIEISEIIDINHNSVRKQVYRAIKKLRKSLTINNITDLNIYSLLVMVS</sequence>
<evidence type="ECO:0000256" key="3">
    <source>
        <dbReference type="ARBA" id="ARBA00023082"/>
    </source>
</evidence>
<evidence type="ECO:0000256" key="4">
    <source>
        <dbReference type="ARBA" id="ARBA00023163"/>
    </source>
</evidence>
<dbReference type="InterPro" id="IPR013325">
    <property type="entry name" value="RNA_pol_sigma_r2"/>
</dbReference>
<dbReference type="InterPro" id="IPR014284">
    <property type="entry name" value="RNA_pol_sigma-70_dom"/>
</dbReference>
<keyword evidence="2" id="KW-0805">Transcription regulation</keyword>
<name>A0ABT8W5R4_9FLAO</name>
<evidence type="ECO:0000256" key="1">
    <source>
        <dbReference type="ARBA" id="ARBA00010641"/>
    </source>
</evidence>
<dbReference type="Pfam" id="PF04542">
    <property type="entry name" value="Sigma70_r2"/>
    <property type="match status" value="1"/>
</dbReference>
<accession>A0ABT8W5R4</accession>
<evidence type="ECO:0000256" key="2">
    <source>
        <dbReference type="ARBA" id="ARBA00023015"/>
    </source>
</evidence>